<evidence type="ECO:0000259" key="3">
    <source>
        <dbReference type="Pfam" id="PF02431"/>
    </source>
</evidence>
<dbReference type="PANTHER" id="PTHR47698">
    <property type="entry name" value="FATTY-ACID-BINDING PROTEIN 3, CHLOROPLASTIC"/>
    <property type="match status" value="1"/>
</dbReference>
<gene>
    <name evidence="4" type="ORF">TSPGSL018_6044</name>
</gene>
<dbReference type="EMBL" id="GBEZ01016692">
    <property type="protein sequence ID" value="JAC69581.1"/>
    <property type="molecule type" value="Transcribed_RNA"/>
</dbReference>
<dbReference type="InterPro" id="IPR016089">
    <property type="entry name" value="Chalcone_isomerase_bundle_sf"/>
</dbReference>
<evidence type="ECO:0000256" key="1">
    <source>
        <dbReference type="ARBA" id="ARBA00007166"/>
    </source>
</evidence>
<proteinExistence type="inferred from homology"/>
<organism evidence="4">
    <name type="scientific">Tetraselmis sp. GSL018</name>
    <dbReference type="NCBI Taxonomy" id="582737"/>
    <lineage>
        <taxon>Eukaryota</taxon>
        <taxon>Viridiplantae</taxon>
        <taxon>Chlorophyta</taxon>
        <taxon>core chlorophytes</taxon>
        <taxon>Chlorodendrophyceae</taxon>
        <taxon>Chlorodendrales</taxon>
        <taxon>Chlorodendraceae</taxon>
        <taxon>Tetraselmis</taxon>
    </lineage>
</organism>
<evidence type="ECO:0000256" key="2">
    <source>
        <dbReference type="RuleBase" id="RU361158"/>
    </source>
</evidence>
<dbReference type="Pfam" id="PF02431">
    <property type="entry name" value="Chalcone"/>
    <property type="match status" value="1"/>
</dbReference>
<accession>A0A061RGD1</accession>
<comment type="similarity">
    <text evidence="1 2">Belongs to the chalcone isomerase family.</text>
</comment>
<name>A0A061RGD1_9CHLO</name>
<dbReference type="Gene3D" id="3.50.70.10">
    <property type="match status" value="1"/>
</dbReference>
<reference evidence="4" key="1">
    <citation type="submission" date="2014-05" db="EMBL/GenBank/DDBJ databases">
        <title>The transcriptome of the halophilic microalga Tetraselmis sp. GSL018 isolated from the Great Salt Lake, Utah.</title>
        <authorList>
            <person name="Jinkerson R.E."/>
            <person name="D'Adamo S."/>
            <person name="Posewitz M.C."/>
        </authorList>
    </citation>
    <scope>NUCLEOTIDE SEQUENCE</scope>
    <source>
        <strain evidence="4">GSL018</strain>
    </source>
</reference>
<dbReference type="InterPro" id="IPR036298">
    <property type="entry name" value="Chalcone_isomerase_sf"/>
</dbReference>
<sequence>MFFTDKNMRFQETGSRTSNLERSFTPKSFSFERVGSQRFTGFASLTLGIPGQARDQSRNSESIQEPATGLYFAREYCTRGEKNCSSLAAVGVRAKRILGVKNVNVYAVGLYVDASAAKARLSNYKGKSADDLVNNSQFYREFIAADGIEKTVRLKISYNGITRGAFWKALKERLEPPLEKAGEISTLEKFGGQFETVAFHRGLDIAFTCKGMTTVTRVDGREVGAITSAALTEALLGVYMGDSPVSQGAKENFGRGLAGVLNEA</sequence>
<protein>
    <recommendedName>
        <fullName evidence="2">Chalcone-flavonone isomerase family protein</fullName>
    </recommendedName>
</protein>
<dbReference type="InterPro" id="IPR016088">
    <property type="entry name" value="Chalcone_isomerase_3-sand"/>
</dbReference>
<dbReference type="InterPro" id="IPR016087">
    <property type="entry name" value="Chalcone_isomerase"/>
</dbReference>
<dbReference type="PANTHER" id="PTHR47698:SF2">
    <property type="entry name" value="FATTY-ACID-BINDING PROTEIN 3, CHLOROPLASTIC"/>
    <property type="match status" value="1"/>
</dbReference>
<dbReference type="AlphaFoldDB" id="A0A061RGD1"/>
<dbReference type="SUPFAM" id="SSF54626">
    <property type="entry name" value="Chalcone isomerase"/>
    <property type="match status" value="1"/>
</dbReference>
<feature type="domain" description="Chalcone isomerase" evidence="3">
    <location>
        <begin position="86"/>
        <end position="254"/>
    </location>
</feature>
<dbReference type="GO" id="GO:0016872">
    <property type="term" value="F:intramolecular lyase activity"/>
    <property type="evidence" value="ECO:0007669"/>
    <property type="project" value="InterPro"/>
</dbReference>
<dbReference type="Gene3D" id="1.10.890.20">
    <property type="match status" value="1"/>
</dbReference>
<evidence type="ECO:0000313" key="4">
    <source>
        <dbReference type="EMBL" id="JAC69581.1"/>
    </source>
</evidence>